<keyword evidence="2" id="KW-1185">Reference proteome</keyword>
<dbReference type="Ensembl" id="ENSSANT00000086362.1">
    <property type="protein sequence ID" value="ENSSANP00000081266.1"/>
    <property type="gene ID" value="ENSSANG00000040381.1"/>
</dbReference>
<protein>
    <submittedName>
        <fullName evidence="1">Uncharacterized protein</fullName>
    </submittedName>
</protein>
<reference evidence="1" key="1">
    <citation type="submission" date="2025-08" db="UniProtKB">
        <authorList>
            <consortium name="Ensembl"/>
        </authorList>
    </citation>
    <scope>IDENTIFICATION</scope>
</reference>
<evidence type="ECO:0000313" key="2">
    <source>
        <dbReference type="Proteomes" id="UP000472260"/>
    </source>
</evidence>
<name>A0A671RDG1_9TELE</name>
<sequence>MGNRGMEELNPSLINCRTRSAASVSAVLELPQIAVLENFVGRSQRLS</sequence>
<evidence type="ECO:0000313" key="1">
    <source>
        <dbReference type="Ensembl" id="ENSSANP00000081266.1"/>
    </source>
</evidence>
<dbReference type="AlphaFoldDB" id="A0A671RDG1"/>
<dbReference type="Proteomes" id="UP000472260">
    <property type="component" value="Unassembled WGS sequence"/>
</dbReference>
<reference evidence="1" key="2">
    <citation type="submission" date="2025-09" db="UniProtKB">
        <authorList>
            <consortium name="Ensembl"/>
        </authorList>
    </citation>
    <scope>IDENTIFICATION</scope>
</reference>
<proteinExistence type="predicted"/>
<organism evidence="1 2">
    <name type="scientific">Sinocyclocheilus anshuiensis</name>
    <dbReference type="NCBI Taxonomy" id="1608454"/>
    <lineage>
        <taxon>Eukaryota</taxon>
        <taxon>Metazoa</taxon>
        <taxon>Chordata</taxon>
        <taxon>Craniata</taxon>
        <taxon>Vertebrata</taxon>
        <taxon>Euteleostomi</taxon>
        <taxon>Actinopterygii</taxon>
        <taxon>Neopterygii</taxon>
        <taxon>Teleostei</taxon>
        <taxon>Ostariophysi</taxon>
        <taxon>Cypriniformes</taxon>
        <taxon>Cyprinidae</taxon>
        <taxon>Cyprininae</taxon>
        <taxon>Sinocyclocheilus</taxon>
    </lineage>
</organism>
<accession>A0A671RDG1</accession>